<dbReference type="KEGG" id="bif:N288_06680"/>
<protein>
    <submittedName>
        <fullName evidence="1">Uncharacterized protein</fullName>
    </submittedName>
</protein>
<dbReference type="HOGENOM" id="CLU_3180160_0_0_9"/>
<dbReference type="PATRIC" id="fig|1367477.3.peg.1258"/>
<accession>U5L7E8</accession>
<organism evidence="1 2">
    <name type="scientific">Bacillus infantis NRRL B-14911</name>
    <dbReference type="NCBI Taxonomy" id="1367477"/>
    <lineage>
        <taxon>Bacteria</taxon>
        <taxon>Bacillati</taxon>
        <taxon>Bacillota</taxon>
        <taxon>Bacilli</taxon>
        <taxon>Bacillales</taxon>
        <taxon>Bacillaceae</taxon>
        <taxon>Bacillus</taxon>
    </lineage>
</organism>
<name>U5L7E8_9BACI</name>
<dbReference type="EMBL" id="CP006643">
    <property type="protein sequence ID" value="AGX03268.1"/>
    <property type="molecule type" value="Genomic_DNA"/>
</dbReference>
<evidence type="ECO:0000313" key="2">
    <source>
        <dbReference type="Proteomes" id="UP000017805"/>
    </source>
</evidence>
<reference evidence="1 2" key="1">
    <citation type="submission" date="2013-07" db="EMBL/GenBank/DDBJ databases">
        <title>Complete genome sequence of Bacillus infantis NRRL B-14911 that has potential to induce cardiac disease by antigenic mimicry.</title>
        <authorList>
            <person name="Massilamany C."/>
            <person name="Smith T.P.L."/>
            <person name="Loy J.D."/>
            <person name="Barletta R."/>
            <person name="Reddy J."/>
        </authorList>
    </citation>
    <scope>NUCLEOTIDE SEQUENCE [LARGE SCALE GENOMIC DNA]</scope>
    <source>
        <strain evidence="1 2">NRRL B-14911</strain>
    </source>
</reference>
<dbReference type="Proteomes" id="UP000017805">
    <property type="component" value="Chromosome"/>
</dbReference>
<evidence type="ECO:0000313" key="1">
    <source>
        <dbReference type="EMBL" id="AGX03268.1"/>
    </source>
</evidence>
<gene>
    <name evidence="1" type="ORF">N288_06680</name>
</gene>
<sequence>MKNRFQSADIDMMSMSKMNPLALIGLRIYYILHGKNQQTKKKCHQK</sequence>
<proteinExistence type="predicted"/>
<dbReference type="AlphaFoldDB" id="U5L7E8"/>
<keyword evidence="2" id="KW-1185">Reference proteome</keyword>